<accession>A0A2V1DTA7</accession>
<reference evidence="2 3" key="1">
    <citation type="journal article" date="2018" name="Sci. Rep.">
        <title>Comparative genomics provides insights into the lifestyle and reveals functional heterogeneity of dark septate endophytic fungi.</title>
        <authorList>
            <person name="Knapp D.G."/>
            <person name="Nemeth J.B."/>
            <person name="Barry K."/>
            <person name="Hainaut M."/>
            <person name="Henrissat B."/>
            <person name="Johnson J."/>
            <person name="Kuo A."/>
            <person name="Lim J.H.P."/>
            <person name="Lipzen A."/>
            <person name="Nolan M."/>
            <person name="Ohm R.A."/>
            <person name="Tamas L."/>
            <person name="Grigoriev I.V."/>
            <person name="Spatafora J.W."/>
            <person name="Nagy L.G."/>
            <person name="Kovacs G.M."/>
        </authorList>
    </citation>
    <scope>NUCLEOTIDE SEQUENCE [LARGE SCALE GENOMIC DNA]</scope>
    <source>
        <strain evidence="2 3">DSE2036</strain>
    </source>
</reference>
<dbReference type="AlphaFoldDB" id="A0A2V1DTA7"/>
<keyword evidence="1" id="KW-1133">Transmembrane helix</keyword>
<evidence type="ECO:0000313" key="2">
    <source>
        <dbReference type="EMBL" id="PVI00514.1"/>
    </source>
</evidence>
<gene>
    <name evidence="2" type="ORF">DM02DRAFT_614277</name>
</gene>
<protein>
    <submittedName>
        <fullName evidence="2">Uncharacterized protein</fullName>
    </submittedName>
</protein>
<name>A0A2V1DTA7_9PLEO</name>
<proteinExistence type="predicted"/>
<keyword evidence="1" id="KW-0472">Membrane</keyword>
<dbReference type="EMBL" id="KZ805372">
    <property type="protein sequence ID" value="PVI00514.1"/>
    <property type="molecule type" value="Genomic_DNA"/>
</dbReference>
<evidence type="ECO:0000313" key="3">
    <source>
        <dbReference type="Proteomes" id="UP000244855"/>
    </source>
</evidence>
<organism evidence="2 3">
    <name type="scientific">Periconia macrospinosa</name>
    <dbReference type="NCBI Taxonomy" id="97972"/>
    <lineage>
        <taxon>Eukaryota</taxon>
        <taxon>Fungi</taxon>
        <taxon>Dikarya</taxon>
        <taxon>Ascomycota</taxon>
        <taxon>Pezizomycotina</taxon>
        <taxon>Dothideomycetes</taxon>
        <taxon>Pleosporomycetidae</taxon>
        <taxon>Pleosporales</taxon>
        <taxon>Massarineae</taxon>
        <taxon>Periconiaceae</taxon>
        <taxon>Periconia</taxon>
    </lineage>
</organism>
<feature type="transmembrane region" description="Helical" evidence="1">
    <location>
        <begin position="6"/>
        <end position="24"/>
    </location>
</feature>
<sequence length="113" mass="13368">MYPLTIVLLIFDLLSFCLAGWMYIEGSDAALSRVFSMCCGFRSLEEQEVDMGWAALERWQREQWTHMDAAEAASEVEEEEEELVVEWRLTDEERIAWQRHHAVQAEMRRYGFT</sequence>
<keyword evidence="1" id="KW-0812">Transmembrane</keyword>
<evidence type="ECO:0000256" key="1">
    <source>
        <dbReference type="SAM" id="Phobius"/>
    </source>
</evidence>
<keyword evidence="3" id="KW-1185">Reference proteome</keyword>
<dbReference type="Proteomes" id="UP000244855">
    <property type="component" value="Unassembled WGS sequence"/>
</dbReference>